<keyword evidence="3" id="KW-0285">Flavoprotein</keyword>
<evidence type="ECO:0000256" key="1">
    <source>
        <dbReference type="ARBA" id="ARBA00001974"/>
    </source>
</evidence>
<dbReference type="PANTHER" id="PTHR43098">
    <property type="entry name" value="L-ORNITHINE N(5)-MONOOXYGENASE-RELATED"/>
    <property type="match status" value="1"/>
</dbReference>
<sequence>MTVANGAPQGASNTGPDLALLTKKYDEEKDKRIRADGNAQYVELGLSQSSRLSKLAEDPWVDHEALNARQPSLEDGGDVRFLIVGAGYGGLLFAVRLVEAGFKPDEIRIVDTAGGFGGTWYWNRYPGLMCDVESYMYMPLLEETGYMPKHRFSYGPEIRHHAENVASKWNLSDKAVFRTRLRSCEWDDGARRWKVALAQSRGPGEKAIDMTVGAQFVILANGVLNHPKAPKIPGIEDFRGPMMHTGRWDYGVSGGSPEDPTLSGLRGKKVGIIGTGATAVQCVPHLAKWADQVYVFQRTPSAVDERGQKETDPDEWRRMTLSKGWWRARNENWNGIICGYPLKENMVNDAWSAIGTYKHLVGGVHEKPLGMEDIPGLIGQALAVDAPRMERLRKRVDDIVTKDKETAEALKAWYPSWCKRPCFHDDYLQTFNLPHVTLVDTDAKGIDRITPAGVVAGGKEYDLDVIILGTGYRAPSTDMSEPARMSNATITGRDGLSLSSKWLTDGPTTLHGIFTNSFPNLILSGPAQVGGSGNWVFVQDNLARHAAHVLSEAVKRAERPEAVTAEATPESETAWSMQIVMRSAWMAPAGVCGPSYINDEGAMGRLSQDGLTKAMRGAAYPLGVIAYEEALEQWRREGSMQGIVVDSGPW</sequence>
<dbReference type="Pfam" id="PF13450">
    <property type="entry name" value="NAD_binding_8"/>
    <property type="match status" value="1"/>
</dbReference>
<dbReference type="Gene3D" id="3.50.50.60">
    <property type="entry name" value="FAD/NAD(P)-binding domain"/>
    <property type="match status" value="3"/>
</dbReference>
<name>A0A2S4L1G2_9HYPO</name>
<comment type="caution">
    <text evidence="7">The sequence shown here is derived from an EMBL/GenBank/DDBJ whole genome shotgun (WGS) entry which is preliminary data.</text>
</comment>
<dbReference type="InterPro" id="IPR036188">
    <property type="entry name" value="FAD/NAD-bd_sf"/>
</dbReference>
<evidence type="ECO:0000313" key="7">
    <source>
        <dbReference type="EMBL" id="POR36276.1"/>
    </source>
</evidence>
<evidence type="ECO:0000256" key="5">
    <source>
        <dbReference type="ARBA" id="ARBA00022857"/>
    </source>
</evidence>
<dbReference type="EMBL" id="PKSG01000347">
    <property type="protein sequence ID" value="POR36276.1"/>
    <property type="molecule type" value="Genomic_DNA"/>
</dbReference>
<comment type="cofactor">
    <cofactor evidence="1">
        <name>FAD</name>
        <dbReference type="ChEBI" id="CHEBI:57692"/>
    </cofactor>
</comment>
<evidence type="ECO:0000256" key="3">
    <source>
        <dbReference type="ARBA" id="ARBA00022630"/>
    </source>
</evidence>
<dbReference type="AlphaFoldDB" id="A0A2S4L1G2"/>
<dbReference type="PANTHER" id="PTHR43098:SF2">
    <property type="entry name" value="FAD-BINDING MONOOXYGENASE AUSB-RELATED"/>
    <property type="match status" value="1"/>
</dbReference>
<keyword evidence="8" id="KW-1185">Reference proteome</keyword>
<keyword evidence="4" id="KW-0274">FAD</keyword>
<dbReference type="OrthoDB" id="66881at2759"/>
<evidence type="ECO:0000256" key="4">
    <source>
        <dbReference type="ARBA" id="ARBA00022827"/>
    </source>
</evidence>
<keyword evidence="6" id="KW-0560">Oxidoreductase</keyword>
<evidence type="ECO:0000256" key="2">
    <source>
        <dbReference type="ARBA" id="ARBA00010139"/>
    </source>
</evidence>
<gene>
    <name evidence="7" type="ORF">TPAR_03517</name>
</gene>
<dbReference type="SUPFAM" id="SSF51905">
    <property type="entry name" value="FAD/NAD(P)-binding domain"/>
    <property type="match status" value="1"/>
</dbReference>
<evidence type="ECO:0000256" key="6">
    <source>
        <dbReference type="ARBA" id="ARBA00023002"/>
    </source>
</evidence>
<comment type="similarity">
    <text evidence="2">Belongs to the FAD-binding monooxygenase family.</text>
</comment>
<proteinExistence type="inferred from homology"/>
<dbReference type="Proteomes" id="UP000237481">
    <property type="component" value="Unassembled WGS sequence"/>
</dbReference>
<protein>
    <submittedName>
        <fullName evidence="7">Pentalenolactone D synthase</fullName>
    </submittedName>
</protein>
<dbReference type="GO" id="GO:0016491">
    <property type="term" value="F:oxidoreductase activity"/>
    <property type="evidence" value="ECO:0007669"/>
    <property type="project" value="UniProtKB-KW"/>
</dbReference>
<dbReference type="InterPro" id="IPR050775">
    <property type="entry name" value="FAD-binding_Monooxygenases"/>
</dbReference>
<accession>A0A2S4L1G2</accession>
<reference evidence="7 8" key="1">
    <citation type="submission" date="2018-01" db="EMBL/GenBank/DDBJ databases">
        <title>Harnessing the power of phylogenomics to disentangle the directionality and signatures of interkingdom host jumping in the parasitic fungal genus Tolypocladium.</title>
        <authorList>
            <person name="Quandt C.A."/>
            <person name="Patterson W."/>
            <person name="Spatafora J.W."/>
        </authorList>
    </citation>
    <scope>NUCLEOTIDE SEQUENCE [LARGE SCALE GENOMIC DNA]</scope>
    <source>
        <strain evidence="7 8">NRBC 100945</strain>
    </source>
</reference>
<organism evidence="7 8">
    <name type="scientific">Tolypocladium paradoxum</name>
    <dbReference type="NCBI Taxonomy" id="94208"/>
    <lineage>
        <taxon>Eukaryota</taxon>
        <taxon>Fungi</taxon>
        <taxon>Dikarya</taxon>
        <taxon>Ascomycota</taxon>
        <taxon>Pezizomycotina</taxon>
        <taxon>Sordariomycetes</taxon>
        <taxon>Hypocreomycetidae</taxon>
        <taxon>Hypocreales</taxon>
        <taxon>Ophiocordycipitaceae</taxon>
        <taxon>Tolypocladium</taxon>
    </lineage>
</organism>
<keyword evidence="5" id="KW-0521">NADP</keyword>
<evidence type="ECO:0000313" key="8">
    <source>
        <dbReference type="Proteomes" id="UP000237481"/>
    </source>
</evidence>